<evidence type="ECO:0000313" key="2">
    <source>
        <dbReference type="EMBL" id="SUZ10962.1"/>
    </source>
</evidence>
<dbReference type="HOGENOM" id="CLU_1147011_0_0_1"/>
<proteinExistence type="predicted"/>
<protein>
    <submittedName>
        <fullName evidence="2">BgtAc-30181</fullName>
    </submittedName>
</protein>
<gene>
    <name evidence="1" type="ORF">BGT96224_Ac30181</name>
    <name evidence="2" type="ORF">BGT96224V2_LOCUS4132</name>
</gene>
<reference evidence="3" key="1">
    <citation type="journal article" date="2013" name="Nat. Genet.">
        <title>The wheat powdery mildew genome shows the unique evolution of an obligate biotroph.</title>
        <authorList>
            <person name="Wicker T."/>
            <person name="Oberhaensli S."/>
            <person name="Parlange F."/>
            <person name="Buchmann J.P."/>
            <person name="Shatalina M."/>
            <person name="Roffler S."/>
            <person name="Ben-David R."/>
            <person name="Dolezel J."/>
            <person name="Simkova H."/>
            <person name="Schulze-Lefert P."/>
            <person name="Spanu P.D."/>
            <person name="Bruggmann R."/>
            <person name="Amselem J."/>
            <person name="Quesneville H."/>
            <person name="Ver Loren van Themaat E."/>
            <person name="Paape T."/>
            <person name="Shimizu K.K."/>
            <person name="Keller B."/>
        </authorList>
    </citation>
    <scope>NUCLEOTIDE SEQUENCE [LARGE SCALE GENOMIC DNA]</scope>
    <source>
        <strain evidence="3">96224</strain>
    </source>
</reference>
<evidence type="ECO:0000313" key="1">
    <source>
        <dbReference type="EMBL" id="EPQ64230.1"/>
    </source>
</evidence>
<dbReference type="EMBL" id="UIGY01000104">
    <property type="protein sequence ID" value="SUZ10962.1"/>
    <property type="molecule type" value="Genomic_DNA"/>
</dbReference>
<evidence type="ECO:0000313" key="3">
    <source>
        <dbReference type="Proteomes" id="UP000053110"/>
    </source>
</evidence>
<dbReference type="AlphaFoldDB" id="A0A061HLK7"/>
<name>A0A061HLK7_BLUGR</name>
<feature type="non-terminal residue" evidence="2">
    <location>
        <position position="242"/>
    </location>
</feature>
<accession>A0A061HLK7</accession>
<organism evidence="2">
    <name type="scientific">Blumeria graminis f. sp. tritici 96224</name>
    <dbReference type="NCBI Taxonomy" id="1268274"/>
    <lineage>
        <taxon>Eukaryota</taxon>
        <taxon>Fungi</taxon>
        <taxon>Dikarya</taxon>
        <taxon>Ascomycota</taxon>
        <taxon>Pezizomycotina</taxon>
        <taxon>Leotiomycetes</taxon>
        <taxon>Erysiphales</taxon>
        <taxon>Erysiphaceae</taxon>
        <taxon>Blumeria</taxon>
    </lineage>
</organism>
<dbReference type="EMBL" id="KE375077">
    <property type="protein sequence ID" value="EPQ64230.1"/>
    <property type="molecule type" value="Genomic_DNA"/>
</dbReference>
<sequence length="242" mass="27749">MEQFDRVLDQVKNKMDRVELLLIDVLSTIKGSPREQAATNLNSQITKSSLAEIVSPPVVRDDECEVIAGLYSNTPEENTTHPINPETDSFTMSYGEQFAKEIRPQVYPLNNVTHDVCTCIENKVTLLPKYFLDKADPPMPPKIVEFQPALKDPPVSHWYQSQPRWLDLKEEFPGTCVEGQRNSLTTWLIILETIAKATERMNVLHNPRAIYSRLTTKEMDNNNFFALWTVTQSSLKLYHLKL</sequence>
<reference evidence="2" key="3">
    <citation type="submission" date="2018-07" db="EMBL/GenBank/DDBJ databases">
        <authorList>
            <person name="Quirk P.G."/>
            <person name="Krulwich T.A."/>
        </authorList>
    </citation>
    <scope>NUCLEOTIDE SEQUENCE</scope>
    <source>
        <strain evidence="2">96224</strain>
    </source>
</reference>
<dbReference type="Proteomes" id="UP000053110">
    <property type="component" value="Unassembled WGS sequence"/>
</dbReference>
<reference evidence="1" key="2">
    <citation type="submission" date="2013-01" db="EMBL/GenBank/DDBJ databases">
        <title>The wheat powdery mildew genome reveals unique evolution of an obligate biotroph.</title>
        <authorList>
            <person name="Oberhaensli S."/>
            <person name="Wicker T."/>
            <person name="Keller B."/>
        </authorList>
    </citation>
    <scope>NUCLEOTIDE SEQUENCE</scope>
    <source>
        <strain evidence="1">96224</strain>
    </source>
</reference>